<dbReference type="PRINTS" id="PR01001">
    <property type="entry name" value="FADG3PDH"/>
</dbReference>
<dbReference type="Proteomes" id="UP000427769">
    <property type="component" value="Chromosome"/>
</dbReference>
<evidence type="ECO:0000256" key="4">
    <source>
        <dbReference type="ARBA" id="ARBA00022798"/>
    </source>
</evidence>
<dbReference type="InterPro" id="IPR000447">
    <property type="entry name" value="G3P_DH_FAD-dep"/>
</dbReference>
<feature type="domain" description="Alpha-glycerophosphate oxidase C-terminal" evidence="8">
    <location>
        <begin position="401"/>
        <end position="495"/>
    </location>
</feature>
<evidence type="ECO:0000259" key="8">
    <source>
        <dbReference type="Pfam" id="PF16901"/>
    </source>
</evidence>
<keyword evidence="6" id="KW-0560">Oxidoreductase</keyword>
<dbReference type="GO" id="GO:0006071">
    <property type="term" value="P:glycerol metabolic process"/>
    <property type="evidence" value="ECO:0007669"/>
    <property type="project" value="UniProtKB-KW"/>
</dbReference>
<dbReference type="Gene3D" id="3.50.50.60">
    <property type="entry name" value="FAD/NAD(P)-binding domain"/>
    <property type="match status" value="1"/>
</dbReference>
<dbReference type="InterPro" id="IPR038299">
    <property type="entry name" value="DAO_C_sf"/>
</dbReference>
<dbReference type="KEGG" id="dwd:DSCW_44440"/>
<reference evidence="9 10" key="1">
    <citation type="submission" date="2019-11" db="EMBL/GenBank/DDBJ databases">
        <title>Comparative genomics of hydrocarbon-degrading Desulfosarcina strains.</title>
        <authorList>
            <person name="Watanabe M."/>
            <person name="Kojima H."/>
            <person name="Fukui M."/>
        </authorList>
    </citation>
    <scope>NUCLEOTIDE SEQUENCE [LARGE SCALE GENOMIC DNA]</scope>
    <source>
        <strain evidence="9 10">PP31</strain>
    </source>
</reference>
<evidence type="ECO:0000313" key="9">
    <source>
        <dbReference type="EMBL" id="BBO77027.1"/>
    </source>
</evidence>
<dbReference type="AlphaFoldDB" id="A0A5K7ZLV7"/>
<organism evidence="9 10">
    <name type="scientific">Desulfosarcina widdelii</name>
    <dbReference type="NCBI Taxonomy" id="947919"/>
    <lineage>
        <taxon>Bacteria</taxon>
        <taxon>Pseudomonadati</taxon>
        <taxon>Thermodesulfobacteriota</taxon>
        <taxon>Desulfobacteria</taxon>
        <taxon>Desulfobacterales</taxon>
        <taxon>Desulfosarcinaceae</taxon>
        <taxon>Desulfosarcina</taxon>
    </lineage>
</organism>
<dbReference type="Gene3D" id="1.10.8.870">
    <property type="entry name" value="Alpha-glycerophosphate oxidase, cap domain"/>
    <property type="match status" value="1"/>
</dbReference>
<evidence type="ECO:0000256" key="2">
    <source>
        <dbReference type="ARBA" id="ARBA00007330"/>
    </source>
</evidence>
<name>A0A5K7ZLV7_9BACT</name>
<evidence type="ECO:0000256" key="6">
    <source>
        <dbReference type="ARBA" id="ARBA00023002"/>
    </source>
</evidence>
<evidence type="ECO:0000259" key="7">
    <source>
        <dbReference type="Pfam" id="PF01266"/>
    </source>
</evidence>
<comment type="cofactor">
    <cofactor evidence="1">
        <name>FAD</name>
        <dbReference type="ChEBI" id="CHEBI:57692"/>
    </cofactor>
</comment>
<keyword evidence="3" id="KW-0285">Flavoprotein</keyword>
<evidence type="ECO:0000256" key="5">
    <source>
        <dbReference type="ARBA" id="ARBA00022827"/>
    </source>
</evidence>
<dbReference type="PANTHER" id="PTHR11985:SF35">
    <property type="entry name" value="ANAEROBIC GLYCEROL-3-PHOSPHATE DEHYDROGENASE SUBUNIT A"/>
    <property type="match status" value="1"/>
</dbReference>
<dbReference type="InterPro" id="IPR036188">
    <property type="entry name" value="FAD/NAD-bd_sf"/>
</dbReference>
<dbReference type="PANTHER" id="PTHR11985">
    <property type="entry name" value="GLYCEROL-3-PHOSPHATE DEHYDROGENASE"/>
    <property type="match status" value="1"/>
</dbReference>
<evidence type="ECO:0000256" key="3">
    <source>
        <dbReference type="ARBA" id="ARBA00022630"/>
    </source>
</evidence>
<gene>
    <name evidence="9" type="ORF">DSCW_44440</name>
</gene>
<dbReference type="GO" id="GO:0004368">
    <property type="term" value="F:glycerol-3-phosphate dehydrogenase (quinone) activity"/>
    <property type="evidence" value="ECO:0007669"/>
    <property type="project" value="InterPro"/>
</dbReference>
<accession>A0A5K7ZLV7</accession>
<dbReference type="Pfam" id="PF01266">
    <property type="entry name" value="DAO"/>
    <property type="match status" value="1"/>
</dbReference>
<dbReference type="SUPFAM" id="SSF54373">
    <property type="entry name" value="FAD-linked reductases, C-terminal domain"/>
    <property type="match status" value="1"/>
</dbReference>
<dbReference type="GO" id="GO:0046168">
    <property type="term" value="P:glycerol-3-phosphate catabolic process"/>
    <property type="evidence" value="ECO:0007669"/>
    <property type="project" value="TreeGrafter"/>
</dbReference>
<dbReference type="EMBL" id="AP021875">
    <property type="protein sequence ID" value="BBO77027.1"/>
    <property type="molecule type" value="Genomic_DNA"/>
</dbReference>
<keyword evidence="10" id="KW-1185">Reference proteome</keyword>
<protein>
    <submittedName>
        <fullName evidence="9">FAD-dependent glycerol-3-phosphate dehydrogenase</fullName>
    </submittedName>
</protein>
<dbReference type="OrthoDB" id="9766796at2"/>
<evidence type="ECO:0000256" key="1">
    <source>
        <dbReference type="ARBA" id="ARBA00001974"/>
    </source>
</evidence>
<dbReference type="InterPro" id="IPR031656">
    <property type="entry name" value="DAO_C"/>
</dbReference>
<sequence>MIDLAKNWDVIVVGGGITGAGIFREAVRAGLKTLLLEQRDFAWGTSSRSSKLVHGGLRYLKEGRFFLTRDAVRERERLLVEAKGLVTPMGFLVPVYKNRGPGRWTLEAGLSIYDLIAKRRQHSYLGVDEFVKLAPHIDRKELVGGFQFFDAQVDDARLVLRLLFEASADGGTAMNYARVIALGRDESGHVNGVTAEDTHTHQTVSLSAKVVINATGCWAERLHPSPQKNLHLRPLRGSHLIFPAHVLPVEQAISYVHPDDGRAVFIVPWEGAVIAGTTDLDHDDSLSFEPRITEQEVAYLLEGLQALFPALDVSARDCIATIAGVRPVLSEGKRDPSEESREHVVWVDKGLVTITGGKLTTFRQLAHDALKAAKPFLGAEVTFDEDAPVFATMQPRPESPVPVPDDQWASLYGRYGDSAAKIVTQASPATLESVPNTNTLWAEIVHAASREKIVHLSDLLLRRVRIGLLTDQGGRAHLDRIRHLCAPQLNWDAARWRKEIRNYREVWQFAHGMPGRHAVSRGRVKSFFYRLGSRLRERMI</sequence>
<keyword evidence="5" id="KW-0274">FAD</keyword>
<feature type="domain" description="FAD dependent oxidoreductase" evidence="7">
    <location>
        <begin position="9"/>
        <end position="360"/>
    </location>
</feature>
<keyword evidence="4" id="KW-0319">Glycerol metabolism</keyword>
<proteinExistence type="inferred from homology"/>
<evidence type="ECO:0000313" key="10">
    <source>
        <dbReference type="Proteomes" id="UP000427769"/>
    </source>
</evidence>
<comment type="similarity">
    <text evidence="2">Belongs to the FAD-dependent glycerol-3-phosphate dehydrogenase family.</text>
</comment>
<dbReference type="Gene3D" id="3.30.9.10">
    <property type="entry name" value="D-Amino Acid Oxidase, subunit A, domain 2"/>
    <property type="match status" value="1"/>
</dbReference>
<dbReference type="InterPro" id="IPR006076">
    <property type="entry name" value="FAD-dep_OxRdtase"/>
</dbReference>
<dbReference type="RefSeq" id="WP_155305817.1">
    <property type="nucleotide sequence ID" value="NZ_AP021875.1"/>
</dbReference>
<dbReference type="SUPFAM" id="SSF51905">
    <property type="entry name" value="FAD/NAD(P)-binding domain"/>
    <property type="match status" value="1"/>
</dbReference>
<dbReference type="Pfam" id="PF16901">
    <property type="entry name" value="DAO_C"/>
    <property type="match status" value="1"/>
</dbReference>